<dbReference type="NCBIfam" id="TIGR04520">
    <property type="entry name" value="ECF_ATPase_1"/>
    <property type="match status" value="1"/>
</dbReference>
<keyword evidence="7" id="KW-1278">Translocase</keyword>
<dbReference type="GO" id="GO:0042626">
    <property type="term" value="F:ATPase-coupled transmembrane transporter activity"/>
    <property type="evidence" value="ECO:0007669"/>
    <property type="project" value="TreeGrafter"/>
</dbReference>
<evidence type="ECO:0000256" key="3">
    <source>
        <dbReference type="ARBA" id="ARBA00022448"/>
    </source>
</evidence>
<keyword evidence="4" id="KW-1003">Cell membrane</keyword>
<keyword evidence="8" id="KW-0472">Membrane</keyword>
<comment type="subcellular location">
    <subcellularLocation>
        <location evidence="1">Cell membrane</location>
        <topology evidence="1">Peripheral membrane protein</topology>
    </subcellularLocation>
</comment>
<evidence type="ECO:0000256" key="8">
    <source>
        <dbReference type="ARBA" id="ARBA00023136"/>
    </source>
</evidence>
<dbReference type="Proteomes" id="UP000284822">
    <property type="component" value="Unassembled WGS sequence"/>
</dbReference>
<comment type="caution">
    <text evidence="10">The sequence shown here is derived from an EMBL/GenBank/DDBJ whole genome shotgun (WGS) entry which is preliminary data.</text>
</comment>
<dbReference type="InterPro" id="IPR027417">
    <property type="entry name" value="P-loop_NTPase"/>
</dbReference>
<evidence type="ECO:0000256" key="1">
    <source>
        <dbReference type="ARBA" id="ARBA00004202"/>
    </source>
</evidence>
<organism evidence="10 11">
    <name type="scientific">Bombilactobacillus bombi</name>
    <dbReference type="NCBI Taxonomy" id="1303590"/>
    <lineage>
        <taxon>Bacteria</taxon>
        <taxon>Bacillati</taxon>
        <taxon>Bacillota</taxon>
        <taxon>Bacilli</taxon>
        <taxon>Lactobacillales</taxon>
        <taxon>Lactobacillaceae</taxon>
        <taxon>Bombilactobacillus</taxon>
    </lineage>
</organism>
<dbReference type="NCBIfam" id="NF010156">
    <property type="entry name" value="PRK13635.1"/>
    <property type="match status" value="1"/>
</dbReference>
<dbReference type="Gene3D" id="3.40.50.300">
    <property type="entry name" value="P-loop containing nucleotide triphosphate hydrolases"/>
    <property type="match status" value="1"/>
</dbReference>
<dbReference type="InterPro" id="IPR030947">
    <property type="entry name" value="EcfA_1"/>
</dbReference>
<dbReference type="GO" id="GO:0005524">
    <property type="term" value="F:ATP binding"/>
    <property type="evidence" value="ECO:0007669"/>
    <property type="project" value="UniProtKB-KW"/>
</dbReference>
<sequence>MKQIVSLKNVTFTYENANKPAIDNINLDIPEREWVAIVGLNGSGKSTLAKLLNGILVADSGVIEIDGEVLSEATIWHIRKKIGIIFQNPDHQFVGATVEDDVAFGLENIGMKRSQMLKRVAWALAQVHMQKFAHKSPQTLSGGQKQRVAIAGIIALQPKIIIMDESTSMLDPNGRHDILNIIQDLQAQLGVTVLSITHDMTEIVQADSVVVLNQGKIQKKATVAALFDELDDLQQMGLQLPFTQRLQRSLQLAGIPIVSRYQTKQGLADELWQLHSNM</sequence>
<dbReference type="InterPro" id="IPR017871">
    <property type="entry name" value="ABC_transporter-like_CS"/>
</dbReference>
<proteinExistence type="inferred from homology"/>
<keyword evidence="6 10" id="KW-0067">ATP-binding</keyword>
<evidence type="ECO:0000256" key="2">
    <source>
        <dbReference type="ARBA" id="ARBA00005417"/>
    </source>
</evidence>
<dbReference type="RefSeq" id="WP_118910239.1">
    <property type="nucleotide sequence ID" value="NZ_QOCS01000007.1"/>
</dbReference>
<comment type="similarity">
    <text evidence="2">Belongs to the ABC transporter superfamily.</text>
</comment>
<dbReference type="PROSITE" id="PS50893">
    <property type="entry name" value="ABC_TRANSPORTER_2"/>
    <property type="match status" value="1"/>
</dbReference>
<dbReference type="EMBL" id="QOCS01000007">
    <property type="protein sequence ID" value="RHW47706.1"/>
    <property type="molecule type" value="Genomic_DNA"/>
</dbReference>
<keyword evidence="3" id="KW-0813">Transport</keyword>
<accession>A0A417ZAN3</accession>
<dbReference type="InterPro" id="IPR050095">
    <property type="entry name" value="ECF_ABC_transporter_ATP-bd"/>
</dbReference>
<feature type="domain" description="ABC transporter" evidence="9">
    <location>
        <begin position="5"/>
        <end position="239"/>
    </location>
</feature>
<dbReference type="InterPro" id="IPR003593">
    <property type="entry name" value="AAA+_ATPase"/>
</dbReference>
<dbReference type="GO" id="GO:0016887">
    <property type="term" value="F:ATP hydrolysis activity"/>
    <property type="evidence" value="ECO:0007669"/>
    <property type="project" value="InterPro"/>
</dbReference>
<dbReference type="GO" id="GO:0043190">
    <property type="term" value="C:ATP-binding cassette (ABC) transporter complex"/>
    <property type="evidence" value="ECO:0007669"/>
    <property type="project" value="TreeGrafter"/>
</dbReference>
<dbReference type="PANTHER" id="PTHR43553:SF24">
    <property type="entry name" value="ENERGY-COUPLING FACTOR TRANSPORTER ATP-BINDING PROTEIN ECFA1"/>
    <property type="match status" value="1"/>
</dbReference>
<gene>
    <name evidence="10" type="ORF">DS832_02770</name>
</gene>
<dbReference type="Pfam" id="PF00005">
    <property type="entry name" value="ABC_tran"/>
    <property type="match status" value="1"/>
</dbReference>
<evidence type="ECO:0000313" key="10">
    <source>
        <dbReference type="EMBL" id="RHW47706.1"/>
    </source>
</evidence>
<protein>
    <submittedName>
        <fullName evidence="10">Energy-coupling factor ABC transporter ATP-binding protein</fullName>
    </submittedName>
</protein>
<evidence type="ECO:0000256" key="7">
    <source>
        <dbReference type="ARBA" id="ARBA00022967"/>
    </source>
</evidence>
<evidence type="ECO:0000259" key="9">
    <source>
        <dbReference type="PROSITE" id="PS50893"/>
    </source>
</evidence>
<dbReference type="PANTHER" id="PTHR43553">
    <property type="entry name" value="HEAVY METAL TRANSPORTER"/>
    <property type="match status" value="1"/>
</dbReference>
<dbReference type="CDD" id="cd03225">
    <property type="entry name" value="ABC_cobalt_CbiO_domain1"/>
    <property type="match status" value="1"/>
</dbReference>
<dbReference type="SMART" id="SM00382">
    <property type="entry name" value="AAA"/>
    <property type="match status" value="1"/>
</dbReference>
<dbReference type="AlphaFoldDB" id="A0A417ZAN3"/>
<evidence type="ECO:0000256" key="4">
    <source>
        <dbReference type="ARBA" id="ARBA00022475"/>
    </source>
</evidence>
<evidence type="ECO:0000256" key="6">
    <source>
        <dbReference type="ARBA" id="ARBA00022840"/>
    </source>
</evidence>
<reference evidence="10 11" key="1">
    <citation type="submission" date="2018-07" db="EMBL/GenBank/DDBJ databases">
        <title>Genome sequences of six Lactobacillus spp. isolated from bumble bee guts.</title>
        <authorList>
            <person name="Motta E.V.S."/>
            <person name="Moran N.A."/>
        </authorList>
    </citation>
    <scope>NUCLEOTIDE SEQUENCE [LARGE SCALE GENOMIC DNA]</scope>
    <source>
        <strain evidence="10 11">LV-8.1</strain>
    </source>
</reference>
<dbReference type="SUPFAM" id="SSF52540">
    <property type="entry name" value="P-loop containing nucleoside triphosphate hydrolases"/>
    <property type="match status" value="1"/>
</dbReference>
<dbReference type="NCBIfam" id="NF010167">
    <property type="entry name" value="PRK13648.1"/>
    <property type="match status" value="1"/>
</dbReference>
<dbReference type="FunFam" id="3.40.50.300:FF:000224">
    <property type="entry name" value="Energy-coupling factor transporter ATP-binding protein EcfA"/>
    <property type="match status" value="1"/>
</dbReference>
<evidence type="ECO:0000313" key="11">
    <source>
        <dbReference type="Proteomes" id="UP000284822"/>
    </source>
</evidence>
<dbReference type="InterPro" id="IPR003439">
    <property type="entry name" value="ABC_transporter-like_ATP-bd"/>
</dbReference>
<dbReference type="InterPro" id="IPR015856">
    <property type="entry name" value="ABC_transpr_CbiO/EcfA_su"/>
</dbReference>
<name>A0A417ZAN3_9LACO</name>
<dbReference type="PROSITE" id="PS00211">
    <property type="entry name" value="ABC_TRANSPORTER_1"/>
    <property type="match status" value="1"/>
</dbReference>
<evidence type="ECO:0000256" key="5">
    <source>
        <dbReference type="ARBA" id="ARBA00022741"/>
    </source>
</evidence>
<keyword evidence="5" id="KW-0547">Nucleotide-binding</keyword>